<reference evidence="1 2" key="1">
    <citation type="submission" date="2020-02" db="EMBL/GenBank/DDBJ databases">
        <title>Draft genome sequence of Haematococcus lacustris strain NIES-144.</title>
        <authorList>
            <person name="Morimoto D."/>
            <person name="Nakagawa S."/>
            <person name="Yoshida T."/>
            <person name="Sawayama S."/>
        </authorList>
    </citation>
    <scope>NUCLEOTIDE SEQUENCE [LARGE SCALE GENOMIC DNA]</scope>
    <source>
        <strain evidence="1 2">NIES-144</strain>
    </source>
</reference>
<name>A0A699Z5U8_HAELA</name>
<organism evidence="1 2">
    <name type="scientific">Haematococcus lacustris</name>
    <name type="common">Green alga</name>
    <name type="synonym">Haematococcus pluvialis</name>
    <dbReference type="NCBI Taxonomy" id="44745"/>
    <lineage>
        <taxon>Eukaryota</taxon>
        <taxon>Viridiplantae</taxon>
        <taxon>Chlorophyta</taxon>
        <taxon>core chlorophytes</taxon>
        <taxon>Chlorophyceae</taxon>
        <taxon>CS clade</taxon>
        <taxon>Chlamydomonadales</taxon>
        <taxon>Haematococcaceae</taxon>
        <taxon>Haematococcus</taxon>
    </lineage>
</organism>
<dbReference type="EMBL" id="BLLF01001069">
    <property type="protein sequence ID" value="GFH16910.1"/>
    <property type="molecule type" value="Genomic_DNA"/>
</dbReference>
<evidence type="ECO:0000313" key="2">
    <source>
        <dbReference type="Proteomes" id="UP000485058"/>
    </source>
</evidence>
<dbReference type="Proteomes" id="UP000485058">
    <property type="component" value="Unassembled WGS sequence"/>
</dbReference>
<sequence>MYELLALVDQDLEELVSVVKELPFLSSSSQVEHMSQLLWCFADWAKQPENSRARMTQAQCSAVMDLLQHLTVGAGAGKAGNPPALP</sequence>
<comment type="caution">
    <text evidence="1">The sequence shown here is derived from an EMBL/GenBank/DDBJ whole genome shotgun (WGS) entry which is preliminary data.</text>
</comment>
<feature type="non-terminal residue" evidence="1">
    <location>
        <position position="1"/>
    </location>
</feature>
<evidence type="ECO:0000313" key="1">
    <source>
        <dbReference type="EMBL" id="GFH16910.1"/>
    </source>
</evidence>
<accession>A0A699Z5U8</accession>
<keyword evidence="2" id="KW-1185">Reference proteome</keyword>
<gene>
    <name evidence="1" type="ORF">HaLaN_13430</name>
</gene>
<dbReference type="AlphaFoldDB" id="A0A699Z5U8"/>
<protein>
    <submittedName>
        <fullName evidence="1">Uncharacterized protein</fullName>
    </submittedName>
</protein>
<proteinExistence type="predicted"/>